<keyword evidence="3 6" id="KW-0378">Hydrolase</keyword>
<dbReference type="PANTHER" id="PTHR43142:SF1">
    <property type="entry name" value="CARBOXYLIC ESTER HYDROLASE"/>
    <property type="match status" value="1"/>
</dbReference>
<evidence type="ECO:0000256" key="6">
    <source>
        <dbReference type="RuleBase" id="RU361235"/>
    </source>
</evidence>
<feature type="domain" description="Carboxylesterase type B" evidence="7">
    <location>
        <begin position="24"/>
        <end position="107"/>
    </location>
</feature>
<evidence type="ECO:0000256" key="1">
    <source>
        <dbReference type="ARBA" id="ARBA00005964"/>
    </source>
</evidence>
<dbReference type="Gene3D" id="3.40.50.1820">
    <property type="entry name" value="alpha/beta hydrolase"/>
    <property type="match status" value="2"/>
</dbReference>
<dbReference type="PANTHER" id="PTHR43142">
    <property type="entry name" value="CARBOXYLIC ESTER HYDROLASE"/>
    <property type="match status" value="1"/>
</dbReference>
<evidence type="ECO:0000256" key="2">
    <source>
        <dbReference type="ARBA" id="ARBA00022487"/>
    </source>
</evidence>
<keyword evidence="5" id="KW-0325">Glycoprotein</keyword>
<dbReference type="PROSITE" id="PS00122">
    <property type="entry name" value="CARBOXYLESTERASE_B_1"/>
    <property type="match status" value="1"/>
</dbReference>
<evidence type="ECO:0000256" key="5">
    <source>
        <dbReference type="ARBA" id="ARBA00023180"/>
    </source>
</evidence>
<name>A0AAV8XGT6_9CUCU</name>
<comment type="caution">
    <text evidence="8">The sequence shown here is derived from an EMBL/GenBank/DDBJ whole genome shotgun (WGS) entry which is preliminary data.</text>
</comment>
<dbReference type="InterPro" id="IPR019819">
    <property type="entry name" value="Carboxylesterase_B_CS"/>
</dbReference>
<dbReference type="EC" id="3.1.1.-" evidence="6"/>
<proteinExistence type="inferred from homology"/>
<organism evidence="8 9">
    <name type="scientific">Rhamnusium bicolor</name>
    <dbReference type="NCBI Taxonomy" id="1586634"/>
    <lineage>
        <taxon>Eukaryota</taxon>
        <taxon>Metazoa</taxon>
        <taxon>Ecdysozoa</taxon>
        <taxon>Arthropoda</taxon>
        <taxon>Hexapoda</taxon>
        <taxon>Insecta</taxon>
        <taxon>Pterygota</taxon>
        <taxon>Neoptera</taxon>
        <taxon>Endopterygota</taxon>
        <taxon>Coleoptera</taxon>
        <taxon>Polyphaga</taxon>
        <taxon>Cucujiformia</taxon>
        <taxon>Chrysomeloidea</taxon>
        <taxon>Cerambycidae</taxon>
        <taxon>Lepturinae</taxon>
        <taxon>Rhagiini</taxon>
        <taxon>Rhamnusium</taxon>
    </lineage>
</organism>
<dbReference type="EMBL" id="JANEYF010003270">
    <property type="protein sequence ID" value="KAJ8937805.1"/>
    <property type="molecule type" value="Genomic_DNA"/>
</dbReference>
<dbReference type="InterPro" id="IPR002018">
    <property type="entry name" value="CarbesteraseB"/>
</dbReference>
<reference evidence="8" key="1">
    <citation type="journal article" date="2023" name="Insect Mol. Biol.">
        <title>Genome sequencing provides insights into the evolution of gene families encoding plant cell wall-degrading enzymes in longhorned beetles.</title>
        <authorList>
            <person name="Shin N.R."/>
            <person name="Okamura Y."/>
            <person name="Kirsch R."/>
            <person name="Pauchet Y."/>
        </authorList>
    </citation>
    <scope>NUCLEOTIDE SEQUENCE</scope>
    <source>
        <strain evidence="8">RBIC_L_NR</strain>
    </source>
</reference>
<keyword evidence="6" id="KW-0732">Signal</keyword>
<evidence type="ECO:0000256" key="3">
    <source>
        <dbReference type="ARBA" id="ARBA00022801"/>
    </source>
</evidence>
<keyword evidence="4" id="KW-1015">Disulfide bond</keyword>
<comment type="similarity">
    <text evidence="1 6">Belongs to the type-B carboxylesterase/lipase family.</text>
</comment>
<dbReference type="InterPro" id="IPR019826">
    <property type="entry name" value="Carboxylesterase_B_AS"/>
</dbReference>
<keyword evidence="9" id="KW-1185">Reference proteome</keyword>
<evidence type="ECO:0000256" key="4">
    <source>
        <dbReference type="ARBA" id="ARBA00023157"/>
    </source>
</evidence>
<dbReference type="Proteomes" id="UP001162156">
    <property type="component" value="Unassembled WGS sequence"/>
</dbReference>
<feature type="chain" id="PRO_5043101986" description="Carboxylic ester hydrolase" evidence="6">
    <location>
        <begin position="20"/>
        <end position="457"/>
    </location>
</feature>
<dbReference type="AlphaFoldDB" id="A0AAV8XGT6"/>
<dbReference type="GO" id="GO:0052689">
    <property type="term" value="F:carboxylic ester hydrolase activity"/>
    <property type="evidence" value="ECO:0007669"/>
    <property type="project" value="UniProtKB-KW"/>
</dbReference>
<feature type="signal peptide" evidence="6">
    <location>
        <begin position="1"/>
        <end position="19"/>
    </location>
</feature>
<protein>
    <recommendedName>
        <fullName evidence="6">Carboxylic ester hydrolase</fullName>
        <ecNumber evidence="6">3.1.1.-</ecNumber>
    </recommendedName>
</protein>
<feature type="domain" description="Carboxylesterase type B" evidence="7">
    <location>
        <begin position="111"/>
        <end position="334"/>
    </location>
</feature>
<gene>
    <name evidence="8" type="ORF">NQ314_011711</name>
</gene>
<accession>A0AAV8XGT6</accession>
<dbReference type="PROSITE" id="PS00941">
    <property type="entry name" value="CARBOXYLESTERASE_B_2"/>
    <property type="match status" value="1"/>
</dbReference>
<feature type="domain" description="Carboxylesterase type B" evidence="7">
    <location>
        <begin position="351"/>
        <end position="440"/>
    </location>
</feature>
<dbReference type="Pfam" id="PF00135">
    <property type="entry name" value="COesterase"/>
    <property type="match status" value="3"/>
</dbReference>
<evidence type="ECO:0000259" key="7">
    <source>
        <dbReference type="Pfam" id="PF00135"/>
    </source>
</evidence>
<dbReference type="InterPro" id="IPR029058">
    <property type="entry name" value="AB_hydrolase_fold"/>
</dbReference>
<sequence length="457" mass="51315">MLTIKILCGFILTVSEVLSVEIFLNIPNGQIKGRQEVSARNQTFYAFQQIPYGKPPIGKLRFRDPEPVDDWEGVFDATVNDKVCYQITSTSPLQTEDCLYVNVYTPVVNTVIPGNYGLKDQILGLKWVKNNIKYFGGDPDKVTIFGLSAGAASVTYLMMSKQSEGLYRGAIAESGSALTPWSYQRNHKEIAYKLASFIDSNFSPNATSEELLELLQNAPVNEINTLAGEFPEGVGHEELVQGYFFTPVIEPEHENAFLTERMYAVVENGVPNKVPLVIGICSEEQIGKAADLENFKIEMSQYDNDVALLVNDNMHLTDHESKTRAGEAIRKIYTDGLFVDDIGGAVRASTGRVYHTEDKYYLWSINNSSDLNSEDPKDILTSERYITLFTDFAKTLNPTPQPSSLTQNLTWPKVTPDNFQFLNIDTDLEIQTNPKGKAYKDWVEVYETFAVKPYDTF</sequence>
<keyword evidence="2" id="KW-0719">Serine esterase</keyword>
<dbReference type="SUPFAM" id="SSF53474">
    <property type="entry name" value="alpha/beta-Hydrolases"/>
    <property type="match status" value="1"/>
</dbReference>
<evidence type="ECO:0000313" key="8">
    <source>
        <dbReference type="EMBL" id="KAJ8937805.1"/>
    </source>
</evidence>
<evidence type="ECO:0000313" key="9">
    <source>
        <dbReference type="Proteomes" id="UP001162156"/>
    </source>
</evidence>